<organism evidence="1">
    <name type="scientific">Darwinula stevensoni</name>
    <dbReference type="NCBI Taxonomy" id="69355"/>
    <lineage>
        <taxon>Eukaryota</taxon>
        <taxon>Metazoa</taxon>
        <taxon>Ecdysozoa</taxon>
        <taxon>Arthropoda</taxon>
        <taxon>Crustacea</taxon>
        <taxon>Oligostraca</taxon>
        <taxon>Ostracoda</taxon>
        <taxon>Podocopa</taxon>
        <taxon>Podocopida</taxon>
        <taxon>Darwinulocopina</taxon>
        <taxon>Darwinuloidea</taxon>
        <taxon>Darwinulidae</taxon>
        <taxon>Darwinula</taxon>
    </lineage>
</organism>
<accession>A0A7R9FN89</accession>
<evidence type="ECO:0000313" key="1">
    <source>
        <dbReference type="EMBL" id="CAD7249486.1"/>
    </source>
</evidence>
<protein>
    <submittedName>
        <fullName evidence="1">Uncharacterized protein</fullName>
    </submittedName>
</protein>
<name>A0A7R9FN89_9CRUS</name>
<gene>
    <name evidence="1" type="ORF">DSTB1V02_LOCUS9281</name>
</gene>
<dbReference type="AlphaFoldDB" id="A0A7R9FN89"/>
<reference evidence="1" key="1">
    <citation type="submission" date="2020-11" db="EMBL/GenBank/DDBJ databases">
        <authorList>
            <person name="Tran Van P."/>
        </authorList>
    </citation>
    <scope>NUCLEOTIDE SEQUENCE</scope>
</reference>
<dbReference type="EMBL" id="CAJPEV010002322">
    <property type="protein sequence ID" value="CAG0896520.1"/>
    <property type="molecule type" value="Genomic_DNA"/>
</dbReference>
<evidence type="ECO:0000313" key="2">
    <source>
        <dbReference type="Proteomes" id="UP000677054"/>
    </source>
</evidence>
<sequence>MKGKRTPQVLNKLLDMGTETVNEFIMIAKKIEETEPGCIGKKLYHLRVLASPYITAQDFLV</sequence>
<dbReference type="EMBL" id="LR901839">
    <property type="protein sequence ID" value="CAD7249486.1"/>
    <property type="molecule type" value="Genomic_DNA"/>
</dbReference>
<proteinExistence type="predicted"/>
<dbReference type="Proteomes" id="UP000677054">
    <property type="component" value="Unassembled WGS sequence"/>
</dbReference>
<keyword evidence="2" id="KW-1185">Reference proteome</keyword>